<name>A0A839IWW3_9GAMM</name>
<dbReference type="AlphaFoldDB" id="A0A839IWW3"/>
<accession>A0A839IWW3</accession>
<dbReference type="RefSeq" id="WP_182812726.1">
    <property type="nucleotide sequence ID" value="NZ_JACJFM010000321.1"/>
</dbReference>
<organism evidence="1 2">
    <name type="scientific">Oceanospirillum sediminis</name>
    <dbReference type="NCBI Taxonomy" id="2760088"/>
    <lineage>
        <taxon>Bacteria</taxon>
        <taxon>Pseudomonadati</taxon>
        <taxon>Pseudomonadota</taxon>
        <taxon>Gammaproteobacteria</taxon>
        <taxon>Oceanospirillales</taxon>
        <taxon>Oceanospirillaceae</taxon>
        <taxon>Oceanospirillum</taxon>
    </lineage>
</organism>
<keyword evidence="2" id="KW-1185">Reference proteome</keyword>
<feature type="non-terminal residue" evidence="1">
    <location>
        <position position="1"/>
    </location>
</feature>
<dbReference type="Proteomes" id="UP000565262">
    <property type="component" value="Unassembled WGS sequence"/>
</dbReference>
<evidence type="ECO:0000313" key="1">
    <source>
        <dbReference type="EMBL" id="MBB1489883.1"/>
    </source>
</evidence>
<comment type="caution">
    <text evidence="1">The sequence shown here is derived from an EMBL/GenBank/DDBJ whole genome shotgun (WGS) entry which is preliminary data.</text>
</comment>
<sequence length="77" mass="8480">LQQMLTDPDLPFISTGQASTVLQVQLKSSAITEDYLAELTVEGQRLFISHPQPAGFSAPHFSPENHLPVCCSKRRLS</sequence>
<gene>
    <name evidence="1" type="ORF">H4O21_25085</name>
</gene>
<proteinExistence type="predicted"/>
<protein>
    <submittedName>
        <fullName evidence="1">Uncharacterized protein</fullName>
    </submittedName>
</protein>
<reference evidence="1 2" key="1">
    <citation type="submission" date="2020-08" db="EMBL/GenBank/DDBJ databases">
        <title>Oceanospirillum sp. nov. isolated from marine sediment.</title>
        <authorList>
            <person name="Ji X."/>
        </authorList>
    </citation>
    <scope>NUCLEOTIDE SEQUENCE [LARGE SCALE GENOMIC DNA]</scope>
    <source>
        <strain evidence="1 2">D5</strain>
    </source>
</reference>
<dbReference type="EMBL" id="JACJFM010000321">
    <property type="protein sequence ID" value="MBB1489883.1"/>
    <property type="molecule type" value="Genomic_DNA"/>
</dbReference>
<evidence type="ECO:0000313" key="2">
    <source>
        <dbReference type="Proteomes" id="UP000565262"/>
    </source>
</evidence>